<dbReference type="InterPro" id="IPR015424">
    <property type="entry name" value="PyrdxlP-dep_Trfase"/>
</dbReference>
<sequence>MAQLNHNFNSVKKRNHAEKLKETLYLKIAKIIEEQIQSDTLRLGDKLPSIRSAQKLYNVSINTAKQAYLELESRSLIESRPKSGYYVSKTSQRKLALPTVAKISSTEKEKTPEDLIDKVFGTIAKSDFTQFALGIPGKNFLPLAKLNKSLINTVRRRNDGGTAYEPVQGNEHLLREVAKWSLVLEGKITEDDLVITSGAMNAIYNALMAVTKPGDSVAVESPVYFGFLQAIQLLGLKAVEIPTHPIFGVDLDALKKVLPNIAACCFVTNFNNPLGFQMPDENKKELVRLITEYNVPLIEDDIYGNLFFGAERPKPCKFYDEAGLVLWSGSVSKTLAPGYRVGWIAPGKFKDKIIRQKLVQTVCNPSLYSDVIADFLEHGRYDHHLRTFRNKLYANYLQIQRAVEAYFPDNTKISQPKGGFMLWLELDKRICTEDLYDVAGNQKINFAPGRMFSQYNQYNNCMRLNYALEWTDRVENDLEKLGKLIKNSI</sequence>
<dbReference type="Gene3D" id="3.40.640.10">
    <property type="entry name" value="Type I PLP-dependent aspartate aminotransferase-like (Major domain)"/>
    <property type="match status" value="1"/>
</dbReference>
<evidence type="ECO:0000313" key="7">
    <source>
        <dbReference type="EMBL" id="PKW20833.1"/>
    </source>
</evidence>
<dbReference type="Gene3D" id="1.10.10.10">
    <property type="entry name" value="Winged helix-like DNA-binding domain superfamily/Winged helix DNA-binding domain"/>
    <property type="match status" value="1"/>
</dbReference>
<feature type="domain" description="HTH gntR-type" evidence="6">
    <location>
        <begin position="22"/>
        <end position="90"/>
    </location>
</feature>
<gene>
    <name evidence="7" type="ORF">B0G92_2111</name>
    <name evidence="8" type="ORF">CLV50_1939</name>
</gene>
<dbReference type="InterPro" id="IPR036388">
    <property type="entry name" value="WH-like_DNA-bd_sf"/>
</dbReference>
<dbReference type="Proteomes" id="UP000275027">
    <property type="component" value="Unassembled WGS sequence"/>
</dbReference>
<dbReference type="CDD" id="cd00609">
    <property type="entry name" value="AAT_like"/>
    <property type="match status" value="1"/>
</dbReference>
<comment type="caution">
    <text evidence="8">The sequence shown here is derived from an EMBL/GenBank/DDBJ whole genome shotgun (WGS) entry which is preliminary data.</text>
</comment>
<keyword evidence="3" id="KW-0805">Transcription regulation</keyword>
<evidence type="ECO:0000259" key="6">
    <source>
        <dbReference type="PROSITE" id="PS50949"/>
    </source>
</evidence>
<organism evidence="8 10">
    <name type="scientific">Flavobacterium lindanitolerans</name>
    <dbReference type="NCBI Taxonomy" id="428988"/>
    <lineage>
        <taxon>Bacteria</taxon>
        <taxon>Pseudomonadati</taxon>
        <taxon>Bacteroidota</taxon>
        <taxon>Flavobacteriia</taxon>
        <taxon>Flavobacteriales</taxon>
        <taxon>Flavobacteriaceae</taxon>
        <taxon>Flavobacterium</taxon>
    </lineage>
</organism>
<reference evidence="8 10" key="2">
    <citation type="submission" date="2018-10" db="EMBL/GenBank/DDBJ databases">
        <title>Genomic Encyclopedia of Archaeal and Bacterial Type Strains, Phase II (KMG-II): from individual species to whole genera.</title>
        <authorList>
            <person name="Goeker M."/>
        </authorList>
    </citation>
    <scope>NUCLEOTIDE SEQUENCE [LARGE SCALE GENOMIC DNA]</scope>
    <source>
        <strain evidence="8 10">DSM 21886</strain>
    </source>
</reference>
<dbReference type="EMBL" id="RCCB01000011">
    <property type="protein sequence ID" value="RLJ30527.1"/>
    <property type="molecule type" value="Genomic_DNA"/>
</dbReference>
<dbReference type="Pfam" id="PF00155">
    <property type="entry name" value="Aminotran_1_2"/>
    <property type="match status" value="1"/>
</dbReference>
<dbReference type="Pfam" id="PF00392">
    <property type="entry name" value="GntR"/>
    <property type="match status" value="1"/>
</dbReference>
<dbReference type="PROSITE" id="PS50949">
    <property type="entry name" value="HTH_GNTR"/>
    <property type="match status" value="1"/>
</dbReference>
<evidence type="ECO:0000256" key="3">
    <source>
        <dbReference type="ARBA" id="ARBA00023015"/>
    </source>
</evidence>
<dbReference type="Gene3D" id="3.90.1150.10">
    <property type="entry name" value="Aspartate Aminotransferase, domain 1"/>
    <property type="match status" value="1"/>
</dbReference>
<evidence type="ECO:0000313" key="10">
    <source>
        <dbReference type="Proteomes" id="UP000275027"/>
    </source>
</evidence>
<dbReference type="Proteomes" id="UP000233767">
    <property type="component" value="Unassembled WGS sequence"/>
</dbReference>
<dbReference type="InterPro" id="IPR015421">
    <property type="entry name" value="PyrdxlP-dep_Trfase_major"/>
</dbReference>
<dbReference type="InterPro" id="IPR004839">
    <property type="entry name" value="Aminotransferase_I/II_large"/>
</dbReference>
<dbReference type="RefSeq" id="WP_101472144.1">
    <property type="nucleotide sequence ID" value="NZ_PJND01000008.1"/>
</dbReference>
<keyword evidence="4 8" id="KW-0238">DNA-binding</keyword>
<dbReference type="SUPFAM" id="SSF46785">
    <property type="entry name" value="Winged helix' DNA-binding domain"/>
    <property type="match status" value="1"/>
</dbReference>
<evidence type="ECO:0000256" key="5">
    <source>
        <dbReference type="ARBA" id="ARBA00023163"/>
    </source>
</evidence>
<dbReference type="AlphaFoldDB" id="A0A497UKS0"/>
<evidence type="ECO:0000256" key="4">
    <source>
        <dbReference type="ARBA" id="ARBA00023125"/>
    </source>
</evidence>
<name>A0A497UKS0_9FLAO</name>
<dbReference type="PANTHER" id="PTHR46577:SF2">
    <property type="entry name" value="TRANSCRIPTIONAL REGULATORY PROTEIN"/>
    <property type="match status" value="1"/>
</dbReference>
<keyword evidence="2" id="KW-0663">Pyridoxal phosphate</keyword>
<evidence type="ECO:0000313" key="8">
    <source>
        <dbReference type="EMBL" id="RLJ30527.1"/>
    </source>
</evidence>
<dbReference type="InterPro" id="IPR036390">
    <property type="entry name" value="WH_DNA-bd_sf"/>
</dbReference>
<dbReference type="PANTHER" id="PTHR46577">
    <property type="entry name" value="HTH-TYPE TRANSCRIPTIONAL REGULATORY PROTEIN GABR"/>
    <property type="match status" value="1"/>
</dbReference>
<dbReference type="GO" id="GO:0030170">
    <property type="term" value="F:pyridoxal phosphate binding"/>
    <property type="evidence" value="ECO:0007669"/>
    <property type="project" value="InterPro"/>
</dbReference>
<dbReference type="GO" id="GO:0003700">
    <property type="term" value="F:DNA-binding transcription factor activity"/>
    <property type="evidence" value="ECO:0007669"/>
    <property type="project" value="InterPro"/>
</dbReference>
<dbReference type="EMBL" id="PJND01000008">
    <property type="protein sequence ID" value="PKW20833.1"/>
    <property type="molecule type" value="Genomic_DNA"/>
</dbReference>
<dbReference type="InterPro" id="IPR051446">
    <property type="entry name" value="HTH_trans_reg/aminotransferase"/>
</dbReference>
<dbReference type="SMART" id="SM00345">
    <property type="entry name" value="HTH_GNTR"/>
    <property type="match status" value="1"/>
</dbReference>
<dbReference type="InterPro" id="IPR000524">
    <property type="entry name" value="Tscrpt_reg_HTH_GntR"/>
</dbReference>
<accession>A0A497UKS0</accession>
<dbReference type="CDD" id="cd07377">
    <property type="entry name" value="WHTH_GntR"/>
    <property type="match status" value="1"/>
</dbReference>
<comment type="similarity">
    <text evidence="1">In the C-terminal section; belongs to the class-I pyridoxal-phosphate-dependent aminotransferase family.</text>
</comment>
<dbReference type="InterPro" id="IPR015422">
    <property type="entry name" value="PyrdxlP-dep_Trfase_small"/>
</dbReference>
<evidence type="ECO:0000256" key="2">
    <source>
        <dbReference type="ARBA" id="ARBA00022898"/>
    </source>
</evidence>
<reference evidence="7 9" key="1">
    <citation type="submission" date="2017-12" db="EMBL/GenBank/DDBJ databases">
        <title>Genomic Encyclopedia of Type Strains, Phase III (KMG-III): the genomes of soil and plant-associated and newly described type strains.</title>
        <authorList>
            <person name="Whitman W."/>
        </authorList>
    </citation>
    <scope>NUCLEOTIDE SEQUENCE [LARGE SCALE GENOMIC DNA]</scope>
    <source>
        <strain evidence="7 9">IP-10</strain>
    </source>
</reference>
<keyword evidence="5" id="KW-0804">Transcription</keyword>
<evidence type="ECO:0000256" key="1">
    <source>
        <dbReference type="ARBA" id="ARBA00005384"/>
    </source>
</evidence>
<keyword evidence="9" id="KW-1185">Reference proteome</keyword>
<dbReference type="GO" id="GO:0003677">
    <property type="term" value="F:DNA binding"/>
    <property type="evidence" value="ECO:0007669"/>
    <property type="project" value="UniProtKB-KW"/>
</dbReference>
<proteinExistence type="inferred from homology"/>
<protein>
    <submittedName>
        <fullName evidence="8">DNA-binding transcriptional MocR family regulator</fullName>
    </submittedName>
    <submittedName>
        <fullName evidence="7">GntR family transcriptional regulator</fullName>
    </submittedName>
</protein>
<evidence type="ECO:0000313" key="9">
    <source>
        <dbReference type="Proteomes" id="UP000233767"/>
    </source>
</evidence>
<dbReference type="SUPFAM" id="SSF53383">
    <property type="entry name" value="PLP-dependent transferases"/>
    <property type="match status" value="1"/>
</dbReference>